<comment type="subcellular location">
    <subcellularLocation>
        <location evidence="1">Secreted</location>
    </subcellularLocation>
</comment>
<comment type="similarity">
    <text evidence="2">Belongs to the protease inhibitor I35 (TIMP) family.</text>
</comment>
<evidence type="ECO:0000256" key="5">
    <source>
        <dbReference type="ARBA" id="ARBA00022690"/>
    </source>
</evidence>
<name>A0ABD2MRX2_9CUCU</name>
<feature type="disulfide bond" evidence="9">
    <location>
        <begin position="149"/>
        <end position="154"/>
    </location>
</feature>
<comment type="caution">
    <text evidence="12">The sequence shown here is derived from an EMBL/GenBank/DDBJ whole genome shotgun (WGS) entry which is preliminary data.</text>
</comment>
<keyword evidence="6 9" id="KW-1015">Disulfide bond</keyword>
<reference evidence="12 13" key="1">
    <citation type="journal article" date="2021" name="BMC Biol.">
        <title>Horizontally acquired antibacterial genes associated with adaptive radiation of ladybird beetles.</title>
        <authorList>
            <person name="Li H.S."/>
            <person name="Tang X.F."/>
            <person name="Huang Y.H."/>
            <person name="Xu Z.Y."/>
            <person name="Chen M.L."/>
            <person name="Du X.Y."/>
            <person name="Qiu B.Y."/>
            <person name="Chen P.T."/>
            <person name="Zhang W."/>
            <person name="Slipinski A."/>
            <person name="Escalona H.E."/>
            <person name="Waterhouse R.M."/>
            <person name="Zwick A."/>
            <person name="Pang H."/>
        </authorList>
    </citation>
    <scope>NUCLEOTIDE SEQUENCE [LARGE SCALE GENOMIC DNA]</scope>
    <source>
        <strain evidence="12">SYSU2018</strain>
    </source>
</reference>
<feature type="disulfide bond" evidence="9">
    <location>
        <begin position="25"/>
        <end position="91"/>
    </location>
</feature>
<feature type="domain" description="NTR" evidence="11">
    <location>
        <begin position="25"/>
        <end position="142"/>
    </location>
</feature>
<evidence type="ECO:0000256" key="6">
    <source>
        <dbReference type="ARBA" id="ARBA00023157"/>
    </source>
</evidence>
<dbReference type="Proteomes" id="UP001516400">
    <property type="component" value="Unassembled WGS sequence"/>
</dbReference>
<dbReference type="PANTHER" id="PTHR11844:SF33">
    <property type="entry name" value="TISSUE INHIBITOR OF METALLOPROTEINASE"/>
    <property type="match status" value="1"/>
</dbReference>
<feature type="binding site" evidence="8">
    <location>
        <position position="25"/>
    </location>
    <ligand>
        <name>Zn(2+)</name>
        <dbReference type="ChEBI" id="CHEBI:29105"/>
        <note>ligand shared with metalloproteinase partner</note>
    </ligand>
</feature>
<dbReference type="Gene3D" id="3.90.370.10">
    <property type="entry name" value="Tissue inhibitor of metalloproteinase-1. Chain B, domain 1"/>
    <property type="match status" value="1"/>
</dbReference>
<sequence length="208" mass="23779">MQQACILSIFAIMSIALLVDYSAACSCRGSHPQEHYCNSDFVILARIKRQRVVNDTLVYKIRIRKGYKISEKAYVALKSGRIVTSKYESSCGLQLEIGKLYAITGRVLSLKAHVNMCGYAEKWENITKRQRKGLRKMYRYGCTCKIKRCRAKHCPKNANACNWTSGCQTQEGICLRQSNDNCNWTKNSALKKCLRNEEEQLTISRWSG</sequence>
<dbReference type="SMART" id="SM00206">
    <property type="entry name" value="NTR"/>
    <property type="match status" value="1"/>
</dbReference>
<feature type="disulfide bond" evidence="9">
    <location>
        <begin position="144"/>
        <end position="182"/>
    </location>
</feature>
<feature type="chain" id="PRO_5044741026" description="NTR domain-containing protein" evidence="10">
    <location>
        <begin position="25"/>
        <end position="208"/>
    </location>
</feature>
<evidence type="ECO:0000256" key="10">
    <source>
        <dbReference type="SAM" id="SignalP"/>
    </source>
</evidence>
<protein>
    <recommendedName>
        <fullName evidence="11">NTR domain-containing protein</fullName>
    </recommendedName>
</protein>
<keyword evidence="3" id="KW-0964">Secreted</keyword>
<feature type="signal peptide" evidence="10">
    <location>
        <begin position="1"/>
        <end position="24"/>
    </location>
</feature>
<keyword evidence="13" id="KW-1185">Reference proteome</keyword>
<evidence type="ECO:0000256" key="8">
    <source>
        <dbReference type="PIRSR" id="PIRSR601820-1"/>
    </source>
</evidence>
<dbReference type="PANTHER" id="PTHR11844">
    <property type="entry name" value="METALLOPROTEASE INHIBITOR"/>
    <property type="match status" value="1"/>
</dbReference>
<evidence type="ECO:0000256" key="2">
    <source>
        <dbReference type="ARBA" id="ARBA00011027"/>
    </source>
</evidence>
<evidence type="ECO:0000256" key="9">
    <source>
        <dbReference type="PIRSR" id="PIRSR601820-3"/>
    </source>
</evidence>
<dbReference type="GO" id="GO:0030414">
    <property type="term" value="F:peptidase inhibitor activity"/>
    <property type="evidence" value="ECO:0007669"/>
    <property type="project" value="UniProtKB-KW"/>
</dbReference>
<evidence type="ECO:0000256" key="4">
    <source>
        <dbReference type="ARBA" id="ARBA00022608"/>
    </source>
</evidence>
<accession>A0ABD2MRX2</accession>
<dbReference type="Pfam" id="PF00965">
    <property type="entry name" value="TIMP"/>
    <property type="match status" value="1"/>
</dbReference>
<evidence type="ECO:0000256" key="3">
    <source>
        <dbReference type="ARBA" id="ARBA00022525"/>
    </source>
</evidence>
<feature type="disulfide bond" evidence="9">
    <location>
        <begin position="37"/>
        <end position="142"/>
    </location>
</feature>
<evidence type="ECO:0000313" key="12">
    <source>
        <dbReference type="EMBL" id="KAL3269078.1"/>
    </source>
</evidence>
<dbReference type="InterPro" id="IPR027465">
    <property type="entry name" value="TIMP_C"/>
</dbReference>
<evidence type="ECO:0000259" key="11">
    <source>
        <dbReference type="PROSITE" id="PS50189"/>
    </source>
</evidence>
<feature type="disulfide bond" evidence="9">
    <location>
        <begin position="27"/>
        <end position="117"/>
    </location>
</feature>
<keyword evidence="8" id="KW-0479">Metal-binding</keyword>
<proteinExistence type="inferred from homology"/>
<gene>
    <name evidence="12" type="ORF">HHI36_008161</name>
</gene>
<dbReference type="InterPro" id="IPR008993">
    <property type="entry name" value="TIMP-like_OB-fold"/>
</dbReference>
<dbReference type="InterPro" id="IPR001134">
    <property type="entry name" value="Netrin_domain"/>
</dbReference>
<dbReference type="EMBL" id="JABFTP020000021">
    <property type="protein sequence ID" value="KAL3269078.1"/>
    <property type="molecule type" value="Genomic_DNA"/>
</dbReference>
<evidence type="ECO:0000313" key="13">
    <source>
        <dbReference type="Proteomes" id="UP001516400"/>
    </source>
</evidence>
<organism evidence="12 13">
    <name type="scientific">Cryptolaemus montrouzieri</name>
    <dbReference type="NCBI Taxonomy" id="559131"/>
    <lineage>
        <taxon>Eukaryota</taxon>
        <taxon>Metazoa</taxon>
        <taxon>Ecdysozoa</taxon>
        <taxon>Arthropoda</taxon>
        <taxon>Hexapoda</taxon>
        <taxon>Insecta</taxon>
        <taxon>Pterygota</taxon>
        <taxon>Neoptera</taxon>
        <taxon>Endopterygota</taxon>
        <taxon>Coleoptera</taxon>
        <taxon>Polyphaga</taxon>
        <taxon>Cucujiformia</taxon>
        <taxon>Coccinelloidea</taxon>
        <taxon>Coccinellidae</taxon>
        <taxon>Scymninae</taxon>
        <taxon>Scymnini</taxon>
        <taxon>Cryptolaemus</taxon>
    </lineage>
</organism>
<dbReference type="Gene3D" id="2.40.50.120">
    <property type="match status" value="1"/>
</dbReference>
<keyword evidence="8" id="KW-0862">Zinc</keyword>
<evidence type="ECO:0000256" key="7">
    <source>
        <dbReference type="ARBA" id="ARBA00023215"/>
    </source>
</evidence>
<dbReference type="InterPro" id="IPR001820">
    <property type="entry name" value="TIMP"/>
</dbReference>
<keyword evidence="4" id="KW-0483">Metalloprotease inhibitor</keyword>
<dbReference type="AlphaFoldDB" id="A0ABD2MRX2"/>
<keyword evidence="7" id="KW-0481">Metalloenzyme inhibitor</keyword>
<keyword evidence="5" id="KW-0646">Protease inhibitor</keyword>
<feature type="disulfide bond" evidence="9">
    <location>
        <begin position="161"/>
        <end position="174"/>
    </location>
</feature>
<dbReference type="GO" id="GO:0005576">
    <property type="term" value="C:extracellular region"/>
    <property type="evidence" value="ECO:0007669"/>
    <property type="project" value="UniProtKB-SubCell"/>
</dbReference>
<dbReference type="SUPFAM" id="SSF50242">
    <property type="entry name" value="TIMP-like"/>
    <property type="match status" value="1"/>
</dbReference>
<keyword evidence="10" id="KW-0732">Signal</keyword>
<dbReference type="PROSITE" id="PS50189">
    <property type="entry name" value="NTR"/>
    <property type="match status" value="1"/>
</dbReference>
<evidence type="ECO:0000256" key="1">
    <source>
        <dbReference type="ARBA" id="ARBA00004613"/>
    </source>
</evidence>